<dbReference type="Gene3D" id="6.10.340.10">
    <property type="match status" value="1"/>
</dbReference>
<keyword evidence="8" id="KW-0418">Kinase</keyword>
<comment type="subcellular location">
    <subcellularLocation>
        <location evidence="2">Membrane</location>
    </subcellularLocation>
</comment>
<comment type="catalytic activity">
    <reaction evidence="1">
        <text>ATP + protein L-histidine = ADP + protein N-phospho-L-histidine.</text>
        <dbReference type="EC" id="2.7.13.3"/>
    </reaction>
</comment>
<evidence type="ECO:0000256" key="12">
    <source>
        <dbReference type="SAM" id="Phobius"/>
    </source>
</evidence>
<dbReference type="PANTHER" id="PTHR24421:SF10">
    <property type="entry name" value="NITRATE_NITRITE SENSOR PROTEIN NARQ"/>
    <property type="match status" value="1"/>
</dbReference>
<dbReference type="CDD" id="cd16917">
    <property type="entry name" value="HATPase_UhpB-NarQ-NarX-like"/>
    <property type="match status" value="1"/>
</dbReference>
<evidence type="ECO:0000256" key="2">
    <source>
        <dbReference type="ARBA" id="ARBA00004370"/>
    </source>
</evidence>
<accession>A0ABN3FC18</accession>
<name>A0ABN3FC18_9ACTN</name>
<dbReference type="InterPro" id="IPR036890">
    <property type="entry name" value="HATPase_C_sf"/>
</dbReference>
<evidence type="ECO:0000256" key="3">
    <source>
        <dbReference type="ARBA" id="ARBA00012438"/>
    </source>
</evidence>
<evidence type="ECO:0000256" key="7">
    <source>
        <dbReference type="ARBA" id="ARBA00022741"/>
    </source>
</evidence>
<dbReference type="EMBL" id="BAAARV010000003">
    <property type="protein sequence ID" value="GAA2326134.1"/>
    <property type="molecule type" value="Genomic_DNA"/>
</dbReference>
<evidence type="ECO:0000259" key="13">
    <source>
        <dbReference type="PROSITE" id="PS50885"/>
    </source>
</evidence>
<evidence type="ECO:0000256" key="6">
    <source>
        <dbReference type="ARBA" id="ARBA00022692"/>
    </source>
</evidence>
<proteinExistence type="predicted"/>
<evidence type="ECO:0000313" key="14">
    <source>
        <dbReference type="EMBL" id="GAA2326134.1"/>
    </source>
</evidence>
<evidence type="ECO:0000256" key="9">
    <source>
        <dbReference type="ARBA" id="ARBA00022840"/>
    </source>
</evidence>
<keyword evidence="9" id="KW-0067">ATP-binding</keyword>
<evidence type="ECO:0000256" key="10">
    <source>
        <dbReference type="ARBA" id="ARBA00022989"/>
    </source>
</evidence>
<dbReference type="Pfam" id="PF07730">
    <property type="entry name" value="HisKA_3"/>
    <property type="match status" value="1"/>
</dbReference>
<evidence type="ECO:0000256" key="8">
    <source>
        <dbReference type="ARBA" id="ARBA00022777"/>
    </source>
</evidence>
<dbReference type="Pfam" id="PF13185">
    <property type="entry name" value="GAF_2"/>
    <property type="match status" value="1"/>
</dbReference>
<dbReference type="InterPro" id="IPR050482">
    <property type="entry name" value="Sensor_HK_TwoCompSys"/>
</dbReference>
<gene>
    <name evidence="14" type="ORF">GCM10010170_000660</name>
</gene>
<dbReference type="Gene3D" id="3.30.450.40">
    <property type="match status" value="1"/>
</dbReference>
<dbReference type="SMART" id="SM00387">
    <property type="entry name" value="HATPase_c"/>
    <property type="match status" value="1"/>
</dbReference>
<feature type="domain" description="HAMP" evidence="13">
    <location>
        <begin position="185"/>
        <end position="237"/>
    </location>
</feature>
<protein>
    <recommendedName>
        <fullName evidence="3">histidine kinase</fullName>
        <ecNumber evidence="3">2.7.13.3</ecNumber>
    </recommendedName>
</protein>
<comment type="caution">
    <text evidence="14">The sequence shown here is derived from an EMBL/GenBank/DDBJ whole genome shotgun (WGS) entry which is preliminary data.</text>
</comment>
<keyword evidence="15" id="KW-1185">Reference proteome</keyword>
<dbReference type="PANTHER" id="PTHR24421">
    <property type="entry name" value="NITRATE/NITRITE SENSOR PROTEIN NARX-RELATED"/>
    <property type="match status" value="1"/>
</dbReference>
<dbReference type="Gene3D" id="3.30.565.10">
    <property type="entry name" value="Histidine kinase-like ATPase, C-terminal domain"/>
    <property type="match status" value="1"/>
</dbReference>
<keyword evidence="11" id="KW-0902">Two-component regulatory system</keyword>
<dbReference type="InterPro" id="IPR003594">
    <property type="entry name" value="HATPase_dom"/>
</dbReference>
<keyword evidence="7" id="KW-0547">Nucleotide-binding</keyword>
<sequence length="621" mass="65528">MAGVAAVVLAAVAERRQADEAAARAAQVRADVVRAEYQLLDLDRTERGYLVTHDAELLGSWSAQHDRLAERIGALQRLQEPRQADRTRRLSQDTRSYVEEHALPALRAAQAGQPGSSVPATLRDGDRRIALLHTELDDLAAGDERLAEARDHRADALVRVMGVAAVAGMAASVLVGVCLVGYLDRAVVRPLRRAASAAGQLARGRLGARVPEEGAAEIGRLARAFNAMGGSMQRTVAQLVRYGRTQAALRRVATRIAQGASPAEALDAVVVELGRLVGTDGALIVRFDDGEGTVLAAWGAEGAPAHVGDRVPLDGDSVSAWVYRTGRPARMDDYAEAAGPVAARMREHNIRAAVGAPIVVEGRRWGVVTATVHGDQPLAEEAEERVADYTELVATTIANAQARADLAASRARVVVAADQARRRIERNLHDDIQQQLIAVHIGLGAAQEVVPPDLPHVRQGMASATERLGTVLDQLREMSRGIHPAILTDRGLGAALKMLARRSGVPAQVDVDLSRRPPEPVEVAAYYIAAEALANAAKHARATLVRIEATDDDHEVRLSVSDDGAGGADPARGSGLLGLADRVHALGGTIAVISPPGGGTRVVAELPLDSVLLTAATARLG</sequence>
<dbReference type="Pfam" id="PF02518">
    <property type="entry name" value="HATPase_c"/>
    <property type="match status" value="1"/>
</dbReference>
<feature type="transmembrane region" description="Helical" evidence="12">
    <location>
        <begin position="160"/>
        <end position="183"/>
    </location>
</feature>
<keyword evidence="12" id="KW-0472">Membrane</keyword>
<dbReference type="CDD" id="cd06225">
    <property type="entry name" value="HAMP"/>
    <property type="match status" value="1"/>
</dbReference>
<keyword evidence="10 12" id="KW-1133">Transmembrane helix</keyword>
<evidence type="ECO:0000256" key="11">
    <source>
        <dbReference type="ARBA" id="ARBA00023012"/>
    </source>
</evidence>
<dbReference type="InterPro" id="IPR003660">
    <property type="entry name" value="HAMP_dom"/>
</dbReference>
<dbReference type="PROSITE" id="PS50885">
    <property type="entry name" value="HAMP"/>
    <property type="match status" value="1"/>
</dbReference>
<evidence type="ECO:0000256" key="5">
    <source>
        <dbReference type="ARBA" id="ARBA00022679"/>
    </source>
</evidence>
<dbReference type="EC" id="2.7.13.3" evidence="3"/>
<keyword evidence="6 12" id="KW-0812">Transmembrane</keyword>
<dbReference type="Proteomes" id="UP001501444">
    <property type="component" value="Unassembled WGS sequence"/>
</dbReference>
<dbReference type="SUPFAM" id="SSF158472">
    <property type="entry name" value="HAMP domain-like"/>
    <property type="match status" value="1"/>
</dbReference>
<dbReference type="Gene3D" id="1.20.5.1930">
    <property type="match status" value="1"/>
</dbReference>
<dbReference type="SUPFAM" id="SSF55874">
    <property type="entry name" value="ATPase domain of HSP90 chaperone/DNA topoisomerase II/histidine kinase"/>
    <property type="match status" value="1"/>
</dbReference>
<evidence type="ECO:0000256" key="4">
    <source>
        <dbReference type="ARBA" id="ARBA00022553"/>
    </source>
</evidence>
<dbReference type="Pfam" id="PF00672">
    <property type="entry name" value="HAMP"/>
    <property type="match status" value="1"/>
</dbReference>
<evidence type="ECO:0000256" key="1">
    <source>
        <dbReference type="ARBA" id="ARBA00000085"/>
    </source>
</evidence>
<dbReference type="InterPro" id="IPR011712">
    <property type="entry name" value="Sig_transdc_His_kin_sub3_dim/P"/>
</dbReference>
<dbReference type="InterPro" id="IPR003018">
    <property type="entry name" value="GAF"/>
</dbReference>
<reference evidence="14 15" key="1">
    <citation type="journal article" date="2019" name="Int. J. Syst. Evol. Microbiol.">
        <title>The Global Catalogue of Microorganisms (GCM) 10K type strain sequencing project: providing services to taxonomists for standard genome sequencing and annotation.</title>
        <authorList>
            <consortium name="The Broad Institute Genomics Platform"/>
            <consortium name="The Broad Institute Genome Sequencing Center for Infectious Disease"/>
            <person name="Wu L."/>
            <person name="Ma J."/>
        </authorList>
    </citation>
    <scope>NUCLEOTIDE SEQUENCE [LARGE SCALE GENOMIC DNA]</scope>
    <source>
        <strain evidence="14 15">JCM 3272</strain>
    </source>
</reference>
<dbReference type="SMART" id="SM00304">
    <property type="entry name" value="HAMP"/>
    <property type="match status" value="1"/>
</dbReference>
<dbReference type="SMART" id="SM00065">
    <property type="entry name" value="GAF"/>
    <property type="match status" value="1"/>
</dbReference>
<organism evidence="14 15">
    <name type="scientific">Dactylosporangium salmoneum</name>
    <dbReference type="NCBI Taxonomy" id="53361"/>
    <lineage>
        <taxon>Bacteria</taxon>
        <taxon>Bacillati</taxon>
        <taxon>Actinomycetota</taxon>
        <taxon>Actinomycetes</taxon>
        <taxon>Micromonosporales</taxon>
        <taxon>Micromonosporaceae</taxon>
        <taxon>Dactylosporangium</taxon>
    </lineage>
</organism>
<dbReference type="SUPFAM" id="SSF55781">
    <property type="entry name" value="GAF domain-like"/>
    <property type="match status" value="1"/>
</dbReference>
<evidence type="ECO:0000313" key="15">
    <source>
        <dbReference type="Proteomes" id="UP001501444"/>
    </source>
</evidence>
<keyword evidence="4" id="KW-0597">Phosphoprotein</keyword>
<dbReference type="InterPro" id="IPR029016">
    <property type="entry name" value="GAF-like_dom_sf"/>
</dbReference>
<keyword evidence="5" id="KW-0808">Transferase</keyword>